<protein>
    <submittedName>
        <fullName evidence="2">SLATT domain-containing protein</fullName>
    </submittedName>
</protein>
<feature type="domain" description="SMODS and SLOG-associating 2TM effector" evidence="1">
    <location>
        <begin position="8"/>
        <end position="172"/>
    </location>
</feature>
<reference evidence="2 3" key="1">
    <citation type="submission" date="2020-04" db="EMBL/GenBank/DDBJ databases">
        <title>Genome sequencing of novel species.</title>
        <authorList>
            <person name="Heo J."/>
            <person name="Kim S.-J."/>
            <person name="Kim J.-S."/>
            <person name="Hong S.-B."/>
            <person name="Kwon S.-W."/>
        </authorList>
    </citation>
    <scope>NUCLEOTIDE SEQUENCE [LARGE SCALE GENOMIC DNA]</scope>
    <source>
        <strain evidence="2 3">F39-2</strain>
        <plasmid evidence="2 3">unnamed1</plasmid>
    </source>
</reference>
<dbReference type="KEGG" id="mrob:HH214_21710"/>
<name>A0A7L5E6B1_9SPHI</name>
<gene>
    <name evidence="2" type="ORF">HH214_21710</name>
</gene>
<dbReference type="Proteomes" id="UP000503278">
    <property type="component" value="Plasmid unnamed1"/>
</dbReference>
<dbReference type="InterPro" id="IPR040811">
    <property type="entry name" value="SLATT_4"/>
</dbReference>
<evidence type="ECO:0000313" key="2">
    <source>
        <dbReference type="EMBL" id="QJD98575.1"/>
    </source>
</evidence>
<dbReference type="Pfam" id="PF18186">
    <property type="entry name" value="SLATT_4"/>
    <property type="match status" value="1"/>
</dbReference>
<dbReference type="RefSeq" id="WP_169611311.1">
    <property type="nucleotide sequence ID" value="NZ_CP051683.1"/>
</dbReference>
<accession>A0A7L5E6B1</accession>
<geneLocation type="plasmid" evidence="2 3">
    <name>unnamed1</name>
</geneLocation>
<proteinExistence type="predicted"/>
<evidence type="ECO:0000259" key="1">
    <source>
        <dbReference type="Pfam" id="PF18186"/>
    </source>
</evidence>
<organism evidence="2 3">
    <name type="scientific">Mucilaginibacter robiniae</name>
    <dbReference type="NCBI Taxonomy" id="2728022"/>
    <lineage>
        <taxon>Bacteria</taxon>
        <taxon>Pseudomonadati</taxon>
        <taxon>Bacteroidota</taxon>
        <taxon>Sphingobacteriia</taxon>
        <taxon>Sphingobacteriales</taxon>
        <taxon>Sphingobacteriaceae</taxon>
        <taxon>Mucilaginibacter</taxon>
    </lineage>
</organism>
<keyword evidence="3" id="KW-1185">Reference proteome</keyword>
<evidence type="ECO:0000313" key="3">
    <source>
        <dbReference type="Proteomes" id="UP000503278"/>
    </source>
</evidence>
<sequence>MTDEYKALESQIREIYGRVVYAHKTHEKCADILKYRSDGLKFVEVALSALTTTSILGVLFGTGKTFEIVAAVFATASLFLTLYAKDFDYLAIAEKHKQSALDILDIRERFLSLLVDIKIGNKSIDELQATRDALNADLVSTYRGAPKTISKGYQKAVKALKNNEEFTFTDAEIDCFLPATLRRS</sequence>
<dbReference type="NCBIfam" id="NF033632">
    <property type="entry name" value="SLATT_4"/>
    <property type="match status" value="1"/>
</dbReference>
<keyword evidence="2" id="KW-0614">Plasmid</keyword>
<dbReference type="EMBL" id="CP051683">
    <property type="protein sequence ID" value="QJD98575.1"/>
    <property type="molecule type" value="Genomic_DNA"/>
</dbReference>
<dbReference type="AlphaFoldDB" id="A0A7L5E6B1"/>